<organism evidence="3 4">
    <name type="scientific">Saponaria officinalis</name>
    <name type="common">Common soapwort</name>
    <name type="synonym">Lychnis saponaria</name>
    <dbReference type="NCBI Taxonomy" id="3572"/>
    <lineage>
        <taxon>Eukaryota</taxon>
        <taxon>Viridiplantae</taxon>
        <taxon>Streptophyta</taxon>
        <taxon>Embryophyta</taxon>
        <taxon>Tracheophyta</taxon>
        <taxon>Spermatophyta</taxon>
        <taxon>Magnoliopsida</taxon>
        <taxon>eudicotyledons</taxon>
        <taxon>Gunneridae</taxon>
        <taxon>Pentapetalae</taxon>
        <taxon>Caryophyllales</taxon>
        <taxon>Caryophyllaceae</taxon>
        <taxon>Caryophylleae</taxon>
        <taxon>Saponaria</taxon>
    </lineage>
</organism>
<dbReference type="Gene3D" id="3.30.420.40">
    <property type="match status" value="2"/>
</dbReference>
<evidence type="ECO:0000256" key="1">
    <source>
        <dbReference type="ARBA" id="ARBA00022741"/>
    </source>
</evidence>
<keyword evidence="2" id="KW-0067">ATP-binding</keyword>
<evidence type="ECO:0000313" key="4">
    <source>
        <dbReference type="Proteomes" id="UP001443914"/>
    </source>
</evidence>
<name>A0AAW1MU34_SAPOF</name>
<dbReference type="PANTHER" id="PTHR19375">
    <property type="entry name" value="HEAT SHOCK PROTEIN 70KDA"/>
    <property type="match status" value="1"/>
</dbReference>
<keyword evidence="1" id="KW-0547">Nucleotide-binding</keyword>
<dbReference type="InterPro" id="IPR043129">
    <property type="entry name" value="ATPase_NBD"/>
</dbReference>
<evidence type="ECO:0000313" key="3">
    <source>
        <dbReference type="EMBL" id="KAK9748922.1"/>
    </source>
</evidence>
<proteinExistence type="predicted"/>
<protein>
    <submittedName>
        <fullName evidence="3">Uncharacterized protein</fullName>
    </submittedName>
</protein>
<keyword evidence="4" id="KW-1185">Reference proteome</keyword>
<sequence>MNEKGDAMWPAIGIDLGTKYSRVAVWEHGRVQIILNKLGKPKTPSCVAFTRRELLVGEAAEGQAADNLANTIFEKGNKPVIAVNYFGDVKQSHVSAEEISSIVLMKMKEIAEDYLGTKVKGAVIMVPAY</sequence>
<dbReference type="Proteomes" id="UP001443914">
    <property type="component" value="Unassembled WGS sequence"/>
</dbReference>
<dbReference type="Pfam" id="PF00012">
    <property type="entry name" value="HSP70"/>
    <property type="match status" value="2"/>
</dbReference>
<evidence type="ECO:0000256" key="2">
    <source>
        <dbReference type="ARBA" id="ARBA00022840"/>
    </source>
</evidence>
<comment type="caution">
    <text evidence="3">The sequence shown here is derived from an EMBL/GenBank/DDBJ whole genome shotgun (WGS) entry which is preliminary data.</text>
</comment>
<dbReference type="GO" id="GO:0140662">
    <property type="term" value="F:ATP-dependent protein folding chaperone"/>
    <property type="evidence" value="ECO:0007669"/>
    <property type="project" value="InterPro"/>
</dbReference>
<dbReference type="EMBL" id="JBDFQZ010000002">
    <property type="protein sequence ID" value="KAK9748922.1"/>
    <property type="molecule type" value="Genomic_DNA"/>
</dbReference>
<dbReference type="InterPro" id="IPR013126">
    <property type="entry name" value="Hsp_70_fam"/>
</dbReference>
<gene>
    <name evidence="3" type="ORF">RND81_02G090300</name>
</gene>
<dbReference type="PRINTS" id="PR00301">
    <property type="entry name" value="HEATSHOCK70"/>
</dbReference>
<accession>A0AAW1MU34</accession>
<reference evidence="3" key="1">
    <citation type="submission" date="2024-03" db="EMBL/GenBank/DDBJ databases">
        <title>WGS assembly of Saponaria officinalis var. Norfolk2.</title>
        <authorList>
            <person name="Jenkins J."/>
            <person name="Shu S."/>
            <person name="Grimwood J."/>
            <person name="Barry K."/>
            <person name="Goodstein D."/>
            <person name="Schmutz J."/>
            <person name="Leebens-Mack J."/>
            <person name="Osbourn A."/>
        </authorList>
    </citation>
    <scope>NUCLEOTIDE SEQUENCE [LARGE SCALE GENOMIC DNA]</scope>
    <source>
        <strain evidence="3">JIC</strain>
    </source>
</reference>
<dbReference type="SUPFAM" id="SSF53067">
    <property type="entry name" value="Actin-like ATPase domain"/>
    <property type="match status" value="1"/>
</dbReference>
<dbReference type="GO" id="GO:0005524">
    <property type="term" value="F:ATP binding"/>
    <property type="evidence" value="ECO:0007669"/>
    <property type="project" value="UniProtKB-KW"/>
</dbReference>
<dbReference type="AlphaFoldDB" id="A0AAW1MU34"/>